<evidence type="ECO:0000313" key="2">
    <source>
        <dbReference type="EMBL" id="QEL18752.1"/>
    </source>
</evidence>
<evidence type="ECO:0000313" key="3">
    <source>
        <dbReference type="Proteomes" id="UP000324974"/>
    </source>
</evidence>
<dbReference type="EMBL" id="CP042425">
    <property type="protein sequence ID" value="QEL18752.1"/>
    <property type="molecule type" value="Genomic_DNA"/>
</dbReference>
<dbReference type="Proteomes" id="UP000324974">
    <property type="component" value="Chromosome"/>
</dbReference>
<name>A0A5C1ALZ1_9BACT</name>
<keyword evidence="3" id="KW-1185">Reference proteome</keyword>
<proteinExistence type="predicted"/>
<feature type="chain" id="PRO_5022816468" evidence="1">
    <location>
        <begin position="20"/>
        <end position="87"/>
    </location>
</feature>
<accession>A0A5C1ALZ1</accession>
<feature type="signal peptide" evidence="1">
    <location>
        <begin position="1"/>
        <end position="19"/>
    </location>
</feature>
<protein>
    <submittedName>
        <fullName evidence="2">Uncharacterized protein</fullName>
    </submittedName>
</protein>
<dbReference type="KEGG" id="lrs:PX52LOC_05789"/>
<keyword evidence="1" id="KW-0732">Signal</keyword>
<evidence type="ECO:0000256" key="1">
    <source>
        <dbReference type="SAM" id="SignalP"/>
    </source>
</evidence>
<organism evidence="2 3">
    <name type="scientific">Limnoglobus roseus</name>
    <dbReference type="NCBI Taxonomy" id="2598579"/>
    <lineage>
        <taxon>Bacteria</taxon>
        <taxon>Pseudomonadati</taxon>
        <taxon>Planctomycetota</taxon>
        <taxon>Planctomycetia</taxon>
        <taxon>Gemmatales</taxon>
        <taxon>Gemmataceae</taxon>
        <taxon>Limnoglobus</taxon>
    </lineage>
</organism>
<reference evidence="3" key="1">
    <citation type="submission" date="2019-08" db="EMBL/GenBank/DDBJ databases">
        <title>Limnoglobus roseus gen. nov., sp. nov., a novel freshwater planctomycete with a giant genome from the family Gemmataceae.</title>
        <authorList>
            <person name="Kulichevskaya I.S."/>
            <person name="Naumoff D.G."/>
            <person name="Miroshnikov K."/>
            <person name="Ivanova A."/>
            <person name="Philippov D.A."/>
            <person name="Hakobyan A."/>
            <person name="Rijpstra I.C."/>
            <person name="Sinninghe Damste J.S."/>
            <person name="Liesack W."/>
            <person name="Dedysh S.N."/>
        </authorList>
    </citation>
    <scope>NUCLEOTIDE SEQUENCE [LARGE SCALE GENOMIC DNA]</scope>
    <source>
        <strain evidence="3">PX52</strain>
    </source>
</reference>
<gene>
    <name evidence="2" type="ORF">PX52LOC_05789</name>
</gene>
<sequence>MKYLLILAVALAIPPVADMIVDWQFGSPAEGFTQAEATAHAGLVARSNAEAEQHHKDAREAKGVLFKPRNEQERADKIAEVFNAGRE</sequence>
<dbReference type="AlphaFoldDB" id="A0A5C1ALZ1"/>